<evidence type="ECO:0000313" key="2">
    <source>
        <dbReference type="Proteomes" id="UP000189475"/>
    </source>
</evidence>
<sequence>MQINSGVHNYMETLVGQALLELDFHRQYDDEQMADLACLALNQLRPVYIRHDIDFLAALAEDRLVLLKEKAQTALLAAESMITNDRRQDREQDLPVTSARDWFAEDQELEWYETPILKTDNTQS</sequence>
<dbReference type="AlphaFoldDB" id="A0A1R4B4K6"/>
<dbReference type="Proteomes" id="UP000189475">
    <property type="component" value="Unassembled WGS sequence"/>
</dbReference>
<dbReference type="Pfam" id="PF10719">
    <property type="entry name" value="ComFB"/>
    <property type="match status" value="1"/>
</dbReference>
<protein>
    <submittedName>
        <fullName evidence="1">Late competence development protein ComFB</fullName>
    </submittedName>
</protein>
<dbReference type="OrthoDB" id="5895647at2"/>
<accession>A0A1R4B4K6</accession>
<dbReference type="RefSeq" id="WP_077314267.1">
    <property type="nucleotide sequence ID" value="NZ_AP024888.1"/>
</dbReference>
<dbReference type="EMBL" id="FUFT01000005">
    <property type="protein sequence ID" value="SJL83852.1"/>
    <property type="molecule type" value="Genomic_DNA"/>
</dbReference>
<name>A0A1R4B4K6_9VIBR</name>
<gene>
    <name evidence="1" type="ORF">VPAL9027_01831</name>
</gene>
<evidence type="ECO:0000313" key="1">
    <source>
        <dbReference type="EMBL" id="SJL83852.1"/>
    </source>
</evidence>
<proteinExistence type="predicted"/>
<dbReference type="InterPro" id="IPR019657">
    <property type="entry name" value="ComFB"/>
</dbReference>
<keyword evidence="2" id="KW-1185">Reference proteome</keyword>
<dbReference type="STRING" id="1918946.VPAL9027_01831"/>
<organism evidence="1 2">
    <name type="scientific">Vibrio palustris</name>
    <dbReference type="NCBI Taxonomy" id="1918946"/>
    <lineage>
        <taxon>Bacteria</taxon>
        <taxon>Pseudomonadati</taxon>
        <taxon>Pseudomonadota</taxon>
        <taxon>Gammaproteobacteria</taxon>
        <taxon>Vibrionales</taxon>
        <taxon>Vibrionaceae</taxon>
        <taxon>Vibrio</taxon>
    </lineage>
</organism>
<reference evidence="1 2" key="1">
    <citation type="submission" date="2017-02" db="EMBL/GenBank/DDBJ databases">
        <authorList>
            <person name="Peterson S.W."/>
        </authorList>
    </citation>
    <scope>NUCLEOTIDE SEQUENCE [LARGE SCALE GENOMIC DNA]</scope>
    <source>
        <strain evidence="1 2">CECT 9027</strain>
    </source>
</reference>